<protein>
    <recommendedName>
        <fullName evidence="5">TPM domain-containing protein</fullName>
    </recommendedName>
</protein>
<accession>A0A0F0KCF4</accession>
<feature type="compositionally biased region" description="Gly residues" evidence="2">
    <location>
        <begin position="402"/>
        <end position="419"/>
    </location>
</feature>
<evidence type="ECO:0000313" key="4">
    <source>
        <dbReference type="Proteomes" id="UP000033572"/>
    </source>
</evidence>
<name>A0A0F0KCF4_9MICO</name>
<dbReference type="PATRIC" id="fig|104336.4.peg.3241"/>
<dbReference type="AlphaFoldDB" id="A0A0F0KCF4"/>
<sequence length="446" mass="47437">MAGIWGRRKREQEELAAQDADLARRAEQALVAADERIRSTSDELSFAEAELGGQLTGDLKKALSAVRTHLREAFQLHQLNHDEIPDTPEELRTRNARIVQLCDWAQDLLDEKTSALAESIAKVRRAPEVIAKVRADAAELSTRIPQTNETVARLSSRYADSAMHQITASAAEAEQLIAFATHGASVSERRRAAKQNEEANLALETATEATRRASALLDAVEDFEIEALRAESTLAEVVADSRSDLIAARTAPQVPAVAAAVTALQDALSALTPAGTPGDPFAELSQLRAANTALDDAIATARHREAHPLPSLQQVQHAIDDADRQLGVARGLIAGHRGWIGADARTRLAEAERLRVDLSDLLPAEETRDQALAGARRVAHLASEALQLAQRDIDSSRPQDQGWGGGGDGWGGGGWSGGGRRGGGGDIASGILGGLVIGSILDGIFD</sequence>
<comment type="caution">
    <text evidence="3">The sequence shown here is derived from an EMBL/GenBank/DDBJ whole genome shotgun (WGS) entry which is preliminary data.</text>
</comment>
<dbReference type="EMBL" id="JYIU01000046">
    <property type="protein sequence ID" value="KJL18094.1"/>
    <property type="molecule type" value="Genomic_DNA"/>
</dbReference>
<gene>
    <name evidence="3" type="ORF">RN50_03201</name>
</gene>
<evidence type="ECO:0000313" key="3">
    <source>
        <dbReference type="EMBL" id="KJL18094.1"/>
    </source>
</evidence>
<evidence type="ECO:0000256" key="1">
    <source>
        <dbReference type="SAM" id="Coils"/>
    </source>
</evidence>
<evidence type="ECO:0000256" key="2">
    <source>
        <dbReference type="SAM" id="MobiDB-lite"/>
    </source>
</evidence>
<keyword evidence="1" id="KW-0175">Coiled coil</keyword>
<feature type="coiled-coil region" evidence="1">
    <location>
        <begin position="23"/>
        <end position="50"/>
    </location>
</feature>
<feature type="region of interest" description="Disordered" evidence="2">
    <location>
        <begin position="392"/>
        <end position="419"/>
    </location>
</feature>
<keyword evidence="4" id="KW-1185">Reference proteome</keyword>
<dbReference type="KEGG" id="mfol:DXT68_06210"/>
<evidence type="ECO:0008006" key="5">
    <source>
        <dbReference type="Google" id="ProtNLM"/>
    </source>
</evidence>
<organism evidence="3 4">
    <name type="scientific">Microbacterium foliorum</name>
    <dbReference type="NCBI Taxonomy" id="104336"/>
    <lineage>
        <taxon>Bacteria</taxon>
        <taxon>Bacillati</taxon>
        <taxon>Actinomycetota</taxon>
        <taxon>Actinomycetes</taxon>
        <taxon>Micrococcales</taxon>
        <taxon>Microbacteriaceae</taxon>
        <taxon>Microbacterium</taxon>
    </lineage>
</organism>
<dbReference type="RefSeq" id="WP_045255445.1">
    <property type="nucleotide sequence ID" value="NZ_CP031425.1"/>
</dbReference>
<dbReference type="GeneID" id="94443976"/>
<reference evidence="3 4" key="1">
    <citation type="submission" date="2015-02" db="EMBL/GenBank/DDBJ databases">
        <title>Draft genome sequences of ten Microbacterium spp. with emphasis on heavy metal contaminated environments.</title>
        <authorList>
            <person name="Corretto E."/>
        </authorList>
    </citation>
    <scope>NUCLEOTIDE SEQUENCE [LARGE SCALE GENOMIC DNA]</scope>
    <source>
        <strain evidence="3 4">DSM 12966</strain>
    </source>
</reference>
<dbReference type="Proteomes" id="UP000033572">
    <property type="component" value="Unassembled WGS sequence"/>
</dbReference>
<proteinExistence type="predicted"/>